<reference evidence="1 2" key="1">
    <citation type="submission" date="2020-09" db="EMBL/GenBank/DDBJ databases">
        <title>Paenibacillus sp. CAU 1523 isolated from sand of Haeundae Beach.</title>
        <authorList>
            <person name="Kim W."/>
        </authorList>
    </citation>
    <scope>NUCLEOTIDE SEQUENCE [LARGE SCALE GENOMIC DNA]</scope>
    <source>
        <strain evidence="1 2">CAU 1523</strain>
    </source>
</reference>
<protein>
    <submittedName>
        <fullName evidence="1">Uncharacterized protein</fullName>
    </submittedName>
</protein>
<dbReference type="EMBL" id="JACYTN010000009">
    <property type="protein sequence ID" value="MBD8499263.1"/>
    <property type="molecule type" value="Genomic_DNA"/>
</dbReference>
<dbReference type="Proteomes" id="UP000634529">
    <property type="component" value="Unassembled WGS sequence"/>
</dbReference>
<dbReference type="RefSeq" id="WP_192025602.1">
    <property type="nucleotide sequence ID" value="NZ_JACYTN010000009.1"/>
</dbReference>
<keyword evidence="2" id="KW-1185">Reference proteome</keyword>
<proteinExistence type="predicted"/>
<evidence type="ECO:0000313" key="1">
    <source>
        <dbReference type="EMBL" id="MBD8499263.1"/>
    </source>
</evidence>
<name>A0ABR9AYV7_9BACL</name>
<comment type="caution">
    <text evidence="1">The sequence shown here is derived from an EMBL/GenBank/DDBJ whole genome shotgun (WGS) entry which is preliminary data.</text>
</comment>
<sequence>MQSSSSQSLTTSLLLLMIAIGVIVSSDTGVKHSLFIASERQTGTGTV</sequence>
<gene>
    <name evidence="1" type="ORF">IFO66_13280</name>
</gene>
<accession>A0ABR9AYV7</accession>
<evidence type="ECO:0000313" key="2">
    <source>
        <dbReference type="Proteomes" id="UP000634529"/>
    </source>
</evidence>
<organism evidence="1 2">
    <name type="scientific">Paenibacillus arenosi</name>
    <dbReference type="NCBI Taxonomy" id="2774142"/>
    <lineage>
        <taxon>Bacteria</taxon>
        <taxon>Bacillati</taxon>
        <taxon>Bacillota</taxon>
        <taxon>Bacilli</taxon>
        <taxon>Bacillales</taxon>
        <taxon>Paenibacillaceae</taxon>
        <taxon>Paenibacillus</taxon>
    </lineage>
</organism>